<feature type="transmembrane region" description="Helical" evidence="1">
    <location>
        <begin position="17"/>
        <end position="37"/>
    </location>
</feature>
<evidence type="ECO:0000313" key="4">
    <source>
        <dbReference type="Proteomes" id="UP000218731"/>
    </source>
</evidence>
<dbReference type="Proteomes" id="UP000218731">
    <property type="component" value="Chromosome 1"/>
</dbReference>
<dbReference type="EMBL" id="AP015029">
    <property type="protein sequence ID" value="BAW25787.1"/>
    <property type="molecule type" value="Genomic_DNA"/>
</dbReference>
<name>A0A1L7NK20_PSEPU</name>
<organism evidence="3 4">
    <name type="scientific">Pseudomonas putida</name>
    <name type="common">Arthrobacter siderocapsulatus</name>
    <dbReference type="NCBI Taxonomy" id="303"/>
    <lineage>
        <taxon>Bacteria</taxon>
        <taxon>Pseudomonadati</taxon>
        <taxon>Pseudomonadota</taxon>
        <taxon>Gammaproteobacteria</taxon>
        <taxon>Pseudomonadales</taxon>
        <taxon>Pseudomonadaceae</taxon>
        <taxon>Pseudomonas</taxon>
    </lineage>
</organism>
<evidence type="ECO:0000256" key="1">
    <source>
        <dbReference type="SAM" id="Phobius"/>
    </source>
</evidence>
<accession>A0A1L7NK20</accession>
<keyword evidence="1" id="KW-1133">Transmembrane helix</keyword>
<gene>
    <name evidence="3" type="ORF">KF715C_ch52140</name>
</gene>
<keyword evidence="1" id="KW-0472">Membrane</keyword>
<reference evidence="3 4" key="1">
    <citation type="submission" date="2015-11" db="EMBL/GenBank/DDBJ databases">
        <title>Complete genome sequencing of a biphenyl-degrading bacterium, Pseudomonas putida KF715 (=NBRC110667).</title>
        <authorList>
            <person name="Suenaga H."/>
            <person name="Fujihara N."/>
            <person name="Watanabe T."/>
            <person name="Hirose J."/>
            <person name="Kimura N."/>
            <person name="Yamazoe A."/>
            <person name="Hosoyama A."/>
            <person name="Shimodaira J."/>
            <person name="Furukawa K."/>
        </authorList>
    </citation>
    <scope>NUCLEOTIDE SEQUENCE [LARGE SCALE GENOMIC DNA]</scope>
    <source>
        <strain evidence="3 4">KF715</strain>
    </source>
</reference>
<evidence type="ECO:0000259" key="2">
    <source>
        <dbReference type="Pfam" id="PF23127"/>
    </source>
</evidence>
<protein>
    <submittedName>
        <fullName evidence="3">Type IV secretion system protein IcmP/DotM</fullName>
    </submittedName>
</protein>
<feature type="transmembrane region" description="Helical" evidence="1">
    <location>
        <begin position="105"/>
        <end position="124"/>
    </location>
</feature>
<feature type="domain" description="DotM C-terminal cytoplasmic" evidence="2">
    <location>
        <begin position="207"/>
        <end position="403"/>
    </location>
</feature>
<dbReference type="Pfam" id="PF23127">
    <property type="entry name" value="DotM_C"/>
    <property type="match status" value="1"/>
</dbReference>
<sequence length="439" mass="49470">MKQQGGGQKSFTWDDPAILIGIIVVLYLGGWGAWYFAHEKISAAYTYIRYVELWLPSVLGDFADIPGISSINEWVGRMCAPDGIVGACQRDFSNVAWGEITSSSLFMNGFLLVLMVVLSVRMFLRINKTHPKLRFTRTHNIKSYVQENKAQYPHLRMFAELDLIAQPLDHPVFGMSQTSRQFAYEHLLISGWQAQSDRSWAPTLDREKATEVMRRQLGQHWTRVGSLSAAETLLVAIALPRVVATDTSLDDEAFKAAMADSDYMVAWCWDQFKAPSAKGGKGAGAADPYAWLKPEVPLEVPRAIIQKYIKHPNASAILHAHAFVRTIIFAMFFQARRLGVLPPAEMRWLRFFDRDMWYALQTIGRQAGFPEAPGILSHFLYECKAGASLAEPQLDKAVNGLEQAMSAYKYTDADKKRYEAVQEEKEAAARKAMNDEKMT</sequence>
<proteinExistence type="predicted"/>
<dbReference type="AlphaFoldDB" id="A0A1L7NK20"/>
<dbReference type="InterPro" id="IPR056464">
    <property type="entry name" value="DotM_C"/>
</dbReference>
<dbReference type="RefSeq" id="WP_096426812.1">
    <property type="nucleotide sequence ID" value="NZ_AP015029.1"/>
</dbReference>
<evidence type="ECO:0000313" key="3">
    <source>
        <dbReference type="EMBL" id="BAW25787.1"/>
    </source>
</evidence>
<keyword evidence="1" id="KW-0812">Transmembrane</keyword>